<feature type="transmembrane region" description="Helical" evidence="6">
    <location>
        <begin position="86"/>
        <end position="111"/>
    </location>
</feature>
<dbReference type="InterPro" id="IPR057754">
    <property type="entry name" value="PI4-kinase_beta/PIK1_cat"/>
</dbReference>
<feature type="domain" description="PI3K/PI4K catalytic" evidence="7">
    <location>
        <begin position="908"/>
        <end position="1176"/>
    </location>
</feature>
<dbReference type="PANTHER" id="PTHR10048">
    <property type="entry name" value="PHOSPHATIDYLINOSITOL KINASE"/>
    <property type="match status" value="1"/>
</dbReference>
<dbReference type="SUPFAM" id="SSF56112">
    <property type="entry name" value="Protein kinase-like (PK-like)"/>
    <property type="match status" value="1"/>
</dbReference>
<evidence type="ECO:0000256" key="4">
    <source>
        <dbReference type="ARBA" id="ARBA00022777"/>
    </source>
</evidence>
<evidence type="ECO:0000256" key="5">
    <source>
        <dbReference type="SAM" id="MobiDB-lite"/>
    </source>
</evidence>
<dbReference type="InterPro" id="IPR011009">
    <property type="entry name" value="Kinase-like_dom_sf"/>
</dbReference>
<organism evidence="9">
    <name type="scientific">Amphora coffeiformis</name>
    <dbReference type="NCBI Taxonomy" id="265554"/>
    <lineage>
        <taxon>Eukaryota</taxon>
        <taxon>Sar</taxon>
        <taxon>Stramenopiles</taxon>
        <taxon>Ochrophyta</taxon>
        <taxon>Bacillariophyta</taxon>
        <taxon>Bacillariophyceae</taxon>
        <taxon>Bacillariophycidae</taxon>
        <taxon>Thalassiophysales</taxon>
        <taxon>Catenulaceae</taxon>
        <taxon>Amphora</taxon>
    </lineage>
</organism>
<dbReference type="GO" id="GO:0048015">
    <property type="term" value="P:phosphatidylinositol-mediated signaling"/>
    <property type="evidence" value="ECO:0007669"/>
    <property type="project" value="TreeGrafter"/>
</dbReference>
<dbReference type="SMART" id="SM00146">
    <property type="entry name" value="PI3Kc"/>
    <property type="match status" value="1"/>
</dbReference>
<name>A0A6S8IM36_9STRA</name>
<proteinExistence type="predicted"/>
<dbReference type="GO" id="GO:0016020">
    <property type="term" value="C:membrane"/>
    <property type="evidence" value="ECO:0007669"/>
    <property type="project" value="TreeGrafter"/>
</dbReference>
<evidence type="ECO:0000256" key="2">
    <source>
        <dbReference type="ARBA" id="ARBA00012169"/>
    </source>
</evidence>
<dbReference type="GO" id="GO:0004430">
    <property type="term" value="F:1-phosphatidylinositol 4-kinase activity"/>
    <property type="evidence" value="ECO:0007669"/>
    <property type="project" value="UniProtKB-EC"/>
</dbReference>
<evidence type="ECO:0000256" key="1">
    <source>
        <dbReference type="ARBA" id="ARBA00001686"/>
    </source>
</evidence>
<feature type="region of interest" description="Disordered" evidence="5">
    <location>
        <begin position="760"/>
        <end position="834"/>
    </location>
</feature>
<dbReference type="InterPro" id="IPR018936">
    <property type="entry name" value="PI3/4_kinase_CS"/>
</dbReference>
<protein>
    <recommendedName>
        <fullName evidence="2">1-phosphatidylinositol 4-kinase</fullName>
        <ecNumber evidence="2">2.7.1.67</ecNumber>
    </recommendedName>
</protein>
<keyword evidence="3" id="KW-0808">Transferase</keyword>
<gene>
    <name evidence="8" type="ORF">ACOF00016_LOCUS2695</name>
    <name evidence="9" type="ORF">ACOF00016_LOCUS2696</name>
</gene>
<dbReference type="GO" id="GO:0005737">
    <property type="term" value="C:cytoplasm"/>
    <property type="evidence" value="ECO:0007669"/>
    <property type="project" value="TreeGrafter"/>
</dbReference>
<dbReference type="Gene3D" id="1.10.1070.11">
    <property type="entry name" value="Phosphatidylinositol 3-/4-kinase, catalytic domain"/>
    <property type="match status" value="1"/>
</dbReference>
<reference evidence="9" key="1">
    <citation type="submission" date="2021-01" db="EMBL/GenBank/DDBJ databases">
        <authorList>
            <person name="Corre E."/>
            <person name="Pelletier E."/>
            <person name="Niang G."/>
            <person name="Scheremetjew M."/>
            <person name="Finn R."/>
            <person name="Kale V."/>
            <person name="Holt S."/>
            <person name="Cochrane G."/>
            <person name="Meng A."/>
            <person name="Brown T."/>
            <person name="Cohen L."/>
        </authorList>
    </citation>
    <scope>NUCLEOTIDE SEQUENCE</scope>
    <source>
        <strain evidence="9">CCMP127</strain>
    </source>
</reference>
<evidence type="ECO:0000256" key="3">
    <source>
        <dbReference type="ARBA" id="ARBA00022679"/>
    </source>
</evidence>
<keyword evidence="6" id="KW-0812">Transmembrane</keyword>
<dbReference type="InterPro" id="IPR000403">
    <property type="entry name" value="PI3/4_kinase_cat_dom"/>
</dbReference>
<dbReference type="InterPro" id="IPR036940">
    <property type="entry name" value="PI3/4_kinase_cat_sf"/>
</dbReference>
<keyword evidence="6" id="KW-0472">Membrane</keyword>
<dbReference type="PROSITE" id="PS00916">
    <property type="entry name" value="PI3_4_KINASE_2"/>
    <property type="match status" value="1"/>
</dbReference>
<keyword evidence="6" id="KW-1133">Transmembrane helix</keyword>
<dbReference type="GO" id="GO:0046854">
    <property type="term" value="P:phosphatidylinositol phosphate biosynthetic process"/>
    <property type="evidence" value="ECO:0007669"/>
    <property type="project" value="InterPro"/>
</dbReference>
<feature type="region of interest" description="Disordered" evidence="5">
    <location>
        <begin position="632"/>
        <end position="651"/>
    </location>
</feature>
<dbReference type="PROSITE" id="PS50290">
    <property type="entry name" value="PI3_4_KINASE_3"/>
    <property type="match status" value="1"/>
</dbReference>
<dbReference type="InterPro" id="IPR015433">
    <property type="entry name" value="PI3/4_kinase"/>
</dbReference>
<feature type="compositionally biased region" description="Basic and acidic residues" evidence="5">
    <location>
        <begin position="822"/>
        <end position="834"/>
    </location>
</feature>
<feature type="compositionally biased region" description="Basic and acidic residues" evidence="5">
    <location>
        <begin position="460"/>
        <end position="483"/>
    </location>
</feature>
<dbReference type="Gene3D" id="3.30.1010.10">
    <property type="entry name" value="Phosphatidylinositol 3-kinase Catalytic Subunit, Chain A, domain 4"/>
    <property type="match status" value="1"/>
</dbReference>
<evidence type="ECO:0000256" key="6">
    <source>
        <dbReference type="SAM" id="Phobius"/>
    </source>
</evidence>
<dbReference type="PROSITE" id="PS00915">
    <property type="entry name" value="PI3_4_KINASE_1"/>
    <property type="match status" value="1"/>
</dbReference>
<sequence>MFLIPACIALAADALVLYLHRSLLHDAAVHNHAANDANDDVNEEEEPQRAIYKVGYLTLFAWIRIGVLFLPLLFHSYTGTALTCQTVYLVWYALTFVLVVTHMLALCLVVPESMEALVPEPEGALQDLHLYRRLWYTLILSAASNLAHFVLVQHVKSSAPTRLAYGGGGGGITTFGGGRGGGGGGGRTTSNKQPISMYFAIRAHPVLQDEPALVHAMNEFVVDMQARLQRTQQEWAKRLEDFTQKYRSTTGTAGGVGGPAGSSRQSFQVLLQLFAYQDVLENGQLDQVWQADGGRAVTFLVPQLLSFLLHGAASACSKELEEWILRGCRQNVTFAHRCFWFLRAWCLEVPLNVTMSRTNSDGQLSRRSSFGSVTSPGGLVPFLDEPAPEDSLTSLQQCGNSVSRLLSPSGEMVLPATDDKFLPEERMVIEQFMLRVKECGQEAAHDYMVGRSTSSASTNSDHHYQSSVDDGFHEDSIPLDRHSSLPMNPKTGAVSQRHLHVVTSPRRYGFLPLNYAQQSRYAGARKGSTEAFDETPRFWDSLIHLADSLFQVDRKERKKVLRESLQTFECEVLPNNAIYVPIHHTPHRVWRIVAEECIPLGTKERVPCILTFEVIQMSDDVGIGMQSVTSSFQGSTDGNGTNSYSYHSTYSRRSRKRSSLLSLLGQLNNSNNNGVTGYTSSMGSLDTDDEQQHDVDEFDLVEEWRFKPRHPLRRVPFMNKVADTMKGGLKRVTGTVRERLERDRTVSEELQALTLGESLVGTPMDSDENENGGGMGYRRRRKTAKRDEAIDEEKDEMRRANSGNSLESMGQWGTPKPTKNTVDARRSSSPELHSVRRRIDRDVVSADDILHDSSSNGLVYGSEQEEGMEQGFADLVVPSLHADEDATPQKKIGEHARPPPVVFRESWYAKKERIRATSAYGRHPGWRLLPVLVKANDDLRQEQLASQLIYKMASILAREQCPVWLCPYEILALTDSGGIIEAIPDTISLDSLKRNDPNFTNLRDFFHSYYGEDTTGLANAKANFVESLAAYSMVCFLLQIKDRHNGNILLDREGHMVHIDFGFFFLSSPGKNAGFESAPFKLTREFVEVLDGPDSHLFHVFRELCVRSFLALRKHCMEIILLVEMLKNGNERLNCFRGRPDDAIAQLRERFRLDLNDRACREYVYSLIDNSVENWRTDWYDRYQRYFVGVL</sequence>
<comment type="catalytic activity">
    <reaction evidence="1">
        <text>a 1,2-diacyl-sn-glycero-3-phospho-(1D-myo-inositol) + ATP = a 1,2-diacyl-sn-glycero-3-phospho-(1D-myo-inositol 4-phosphate) + ADP + H(+)</text>
        <dbReference type="Rhea" id="RHEA:19877"/>
        <dbReference type="ChEBI" id="CHEBI:15378"/>
        <dbReference type="ChEBI" id="CHEBI:30616"/>
        <dbReference type="ChEBI" id="CHEBI:57880"/>
        <dbReference type="ChEBI" id="CHEBI:58178"/>
        <dbReference type="ChEBI" id="CHEBI:456216"/>
        <dbReference type="EC" id="2.7.1.67"/>
    </reaction>
</comment>
<dbReference type="EMBL" id="HBIM01003110">
    <property type="protein sequence ID" value="CAE0404587.1"/>
    <property type="molecule type" value="Transcribed_RNA"/>
</dbReference>
<feature type="region of interest" description="Disordered" evidence="5">
    <location>
        <begin position="452"/>
        <end position="498"/>
    </location>
</feature>
<dbReference type="PANTHER" id="PTHR10048:SF22">
    <property type="entry name" value="PHOSPHATIDYLINOSITOL 4-KINASE BETA"/>
    <property type="match status" value="1"/>
</dbReference>
<dbReference type="Pfam" id="PF00454">
    <property type="entry name" value="PI3_PI4_kinase"/>
    <property type="match status" value="1"/>
</dbReference>
<dbReference type="CDD" id="cd05168">
    <property type="entry name" value="PI4Kc_III_beta"/>
    <property type="match status" value="1"/>
</dbReference>
<dbReference type="EMBL" id="HBIM01003111">
    <property type="protein sequence ID" value="CAE0404588.1"/>
    <property type="molecule type" value="Transcribed_RNA"/>
</dbReference>
<dbReference type="FunFam" id="1.10.1070.11:FF:000016">
    <property type="entry name" value="PIK1p Phosphatidylinositol 4-kinase"/>
    <property type="match status" value="1"/>
</dbReference>
<evidence type="ECO:0000313" key="8">
    <source>
        <dbReference type="EMBL" id="CAE0404587.1"/>
    </source>
</evidence>
<dbReference type="AlphaFoldDB" id="A0A6S8IM36"/>
<accession>A0A6S8IM36</accession>
<feature type="compositionally biased region" description="Low complexity" evidence="5">
    <location>
        <begin position="639"/>
        <end position="649"/>
    </location>
</feature>
<keyword evidence="4" id="KW-0418">Kinase</keyword>
<feature type="transmembrane region" description="Helical" evidence="6">
    <location>
        <begin position="54"/>
        <end position="74"/>
    </location>
</feature>
<dbReference type="EC" id="2.7.1.67" evidence="2"/>
<evidence type="ECO:0000259" key="7">
    <source>
        <dbReference type="PROSITE" id="PS50290"/>
    </source>
</evidence>
<evidence type="ECO:0000313" key="9">
    <source>
        <dbReference type="EMBL" id="CAE0404588.1"/>
    </source>
</evidence>